<evidence type="ECO:0000256" key="1">
    <source>
        <dbReference type="ARBA" id="ARBA00004442"/>
    </source>
</evidence>
<dbReference type="InterPro" id="IPR036942">
    <property type="entry name" value="Beta-barrel_TonB_sf"/>
</dbReference>
<evidence type="ECO:0000259" key="6">
    <source>
        <dbReference type="Pfam" id="PF00593"/>
    </source>
</evidence>
<name>A0A2N5D9D4_9CAUL</name>
<keyword evidence="3" id="KW-0998">Cell outer membrane</keyword>
<dbReference type="Pfam" id="PF07715">
    <property type="entry name" value="Plug"/>
    <property type="match status" value="1"/>
</dbReference>
<proteinExistence type="inferred from homology"/>
<keyword evidence="9" id="KW-1185">Reference proteome</keyword>
<dbReference type="PANTHER" id="PTHR40980">
    <property type="entry name" value="PLUG DOMAIN-CONTAINING PROTEIN"/>
    <property type="match status" value="1"/>
</dbReference>
<dbReference type="InterPro" id="IPR037066">
    <property type="entry name" value="Plug_dom_sf"/>
</dbReference>
<dbReference type="AlphaFoldDB" id="A0A2N5D9D4"/>
<dbReference type="RefSeq" id="WP_101719349.1">
    <property type="nucleotide sequence ID" value="NZ_PJRS01000038.1"/>
</dbReference>
<dbReference type="OrthoDB" id="5476657at2"/>
<dbReference type="EMBL" id="PJRS01000038">
    <property type="protein sequence ID" value="PLR22670.1"/>
    <property type="molecule type" value="Genomic_DNA"/>
</dbReference>
<feature type="domain" description="TonB-dependent receptor plug" evidence="7">
    <location>
        <begin position="68"/>
        <end position="171"/>
    </location>
</feature>
<evidence type="ECO:0000256" key="2">
    <source>
        <dbReference type="ARBA" id="ARBA00023136"/>
    </source>
</evidence>
<comment type="subcellular location">
    <subcellularLocation>
        <location evidence="1 4">Cell outer membrane</location>
    </subcellularLocation>
</comment>
<protein>
    <recommendedName>
        <fullName evidence="10">TonB-dependent receptor</fullName>
    </recommendedName>
</protein>
<dbReference type="SUPFAM" id="SSF56935">
    <property type="entry name" value="Porins"/>
    <property type="match status" value="1"/>
</dbReference>
<dbReference type="InterPro" id="IPR012910">
    <property type="entry name" value="Plug_dom"/>
</dbReference>
<evidence type="ECO:0000256" key="4">
    <source>
        <dbReference type="RuleBase" id="RU003357"/>
    </source>
</evidence>
<comment type="similarity">
    <text evidence="4">Belongs to the TonB-dependent receptor family.</text>
</comment>
<dbReference type="InterPro" id="IPR000531">
    <property type="entry name" value="Beta-barrel_TonB"/>
</dbReference>
<dbReference type="Gene3D" id="2.40.170.20">
    <property type="entry name" value="TonB-dependent receptor, beta-barrel domain"/>
    <property type="match status" value="1"/>
</dbReference>
<dbReference type="PANTHER" id="PTHR40980:SF3">
    <property type="entry name" value="TONB-DEPENDENT RECEPTOR-LIKE BETA-BARREL DOMAIN-CONTAINING PROTEIN"/>
    <property type="match status" value="1"/>
</dbReference>
<keyword evidence="4" id="KW-0798">TonB box</keyword>
<dbReference type="Proteomes" id="UP000234479">
    <property type="component" value="Unassembled WGS sequence"/>
</dbReference>
<organism evidence="8 9">
    <name type="scientific">Caulobacter zeae</name>
    <dbReference type="NCBI Taxonomy" id="2055137"/>
    <lineage>
        <taxon>Bacteria</taxon>
        <taxon>Pseudomonadati</taxon>
        <taxon>Pseudomonadota</taxon>
        <taxon>Alphaproteobacteria</taxon>
        <taxon>Caulobacterales</taxon>
        <taxon>Caulobacteraceae</taxon>
        <taxon>Caulobacter</taxon>
    </lineage>
</organism>
<gene>
    <name evidence="8" type="ORF">SGCZBJ_18045</name>
</gene>
<accession>A0A2N5D9D4</accession>
<reference evidence="8 9" key="1">
    <citation type="submission" date="2017-12" db="EMBL/GenBank/DDBJ databases">
        <title>The genome sequence of Caulobacter sp. 410.</title>
        <authorList>
            <person name="Gao J."/>
            <person name="Mao X."/>
            <person name="Sun J."/>
        </authorList>
    </citation>
    <scope>NUCLEOTIDE SEQUENCE [LARGE SCALE GENOMIC DNA]</scope>
    <source>
        <strain evidence="8 9">410</strain>
    </source>
</reference>
<evidence type="ECO:0000256" key="5">
    <source>
        <dbReference type="SAM" id="SignalP"/>
    </source>
</evidence>
<dbReference type="InterPro" id="IPR010104">
    <property type="entry name" value="TonB_rcpt_bac"/>
</dbReference>
<dbReference type="NCBIfam" id="TIGR01782">
    <property type="entry name" value="TonB-Xanth-Caul"/>
    <property type="match status" value="1"/>
</dbReference>
<feature type="domain" description="TonB-dependent receptor-like beta-barrel" evidence="6">
    <location>
        <begin position="503"/>
        <end position="1004"/>
    </location>
</feature>
<comment type="caution">
    <text evidence="8">The sequence shown here is derived from an EMBL/GenBank/DDBJ whole genome shotgun (WGS) entry which is preliminary data.</text>
</comment>
<evidence type="ECO:0008006" key="10">
    <source>
        <dbReference type="Google" id="ProtNLM"/>
    </source>
</evidence>
<keyword evidence="2 4" id="KW-0472">Membrane</keyword>
<feature type="chain" id="PRO_5014626341" description="TonB-dependent receptor" evidence="5">
    <location>
        <begin position="29"/>
        <end position="1038"/>
    </location>
</feature>
<evidence type="ECO:0000313" key="9">
    <source>
        <dbReference type="Proteomes" id="UP000234479"/>
    </source>
</evidence>
<dbReference type="Gene3D" id="2.170.130.10">
    <property type="entry name" value="TonB-dependent receptor, plug domain"/>
    <property type="match status" value="1"/>
</dbReference>
<evidence type="ECO:0000259" key="7">
    <source>
        <dbReference type="Pfam" id="PF07715"/>
    </source>
</evidence>
<evidence type="ECO:0000313" key="8">
    <source>
        <dbReference type="EMBL" id="PLR22670.1"/>
    </source>
</evidence>
<dbReference type="GO" id="GO:0009279">
    <property type="term" value="C:cell outer membrane"/>
    <property type="evidence" value="ECO:0007669"/>
    <property type="project" value="UniProtKB-SubCell"/>
</dbReference>
<sequence length="1038" mass="112253">MNSKRISTRAVLMSATLIPAFLAGQAWAQTADAPQKTAAAQGSPNQTLVEEVVVTGYRQSLESSANAKKNTTNFIDSIFAEDIGKFPDLNLTESLQRLPGVQIDRDTSGEGTYVNVRGLSAGFTVLTVNGFAVSTSSNGTNEGRGSSLDILPSELFRSLTLSKSPIASGVEGGTAGSIDMQPIGPFDRKGFHLNLQAQGSYQDANGTATPRAAAIVSNTWQDTKIGDFGILIAGAFADKDYRSEIFNTVGYTTMSLGAACRNTTLGCNSLTIDPASAPATNRTAGYGGGAGATLTTIPTNVPSELGLGRAGTALVQCGNGVAGGTSGLSCQDLSYVIVPRLVRAEQVVGKRDRTTGMLNLEWRPTSKLRFKFDSILSESNNNFGQYDVMLTVRSYNNNIPINFVADQNRVLTSGTFGNAYFLNQSTDAQSSTRLFYRSLKGEWDIARHLKFSMAGMINSGKFTNDSIVYTLQSAPGQVQPTVYAAGVAAPAGGGPSSNLTPLNTGQYAVYSYTPGDLTPQLSSNINLPTYTNWYWNSIQIAPNRQDLEQKSIRADLKWGDSRFLAVSAGVMKSTFDRHIVSWNVSDCAFRNNCTSTFTSTQTSVLGAIPNSALAQYLTDLPSMNLFKGSPINAGFNGGWQVIDFAKLRKAVNFDYYINQTNPGDQPSNYLNTYSPRLLTEDTNSAYLMAEGSHDVFGRDLRFNTGVRYTETEQSVAGIVNDFLVGGGTRTAPKTTSRSHNWLPSANLAYFLTDRLVVRGAAARTVTRPNPQDLAPSFGLSLDADTFTKGNPSLSPFYANNYDLGVEWYPKSKTVLTFNVWAKDIYDYPATLDVSTPFAETGLVFDRLSDRQKTGVTNLGNGDPTAARIIVRQKLNSDVVVKLVGQEFQWNQPLDFVVKGLGFSGNVTHISQSLSGEVPPTLNPKSLIAGLAPWTYNGTLYYELKNGFSARLSYTHRDENLQTVGPTNNVPGDLYSTATNYMDAQISFPVKGYKQARVTIQAQNLLKQVQLNQYENRESQPDGATYAGRTFVVGVRASF</sequence>
<feature type="signal peptide" evidence="5">
    <location>
        <begin position="1"/>
        <end position="28"/>
    </location>
</feature>
<dbReference type="Pfam" id="PF00593">
    <property type="entry name" value="TonB_dep_Rec_b-barrel"/>
    <property type="match status" value="1"/>
</dbReference>
<keyword evidence="5" id="KW-0732">Signal</keyword>
<evidence type="ECO:0000256" key="3">
    <source>
        <dbReference type="ARBA" id="ARBA00023237"/>
    </source>
</evidence>